<keyword evidence="7 10" id="KW-0472">Membrane</keyword>
<protein>
    <recommendedName>
        <fullName evidence="10">Odorant receptor</fullName>
    </recommendedName>
</protein>
<keyword evidence="4 10" id="KW-0812">Transmembrane</keyword>
<feature type="transmembrane region" description="Helical" evidence="10">
    <location>
        <begin position="52"/>
        <end position="74"/>
    </location>
</feature>
<keyword evidence="9 10" id="KW-0807">Transducer</keyword>
<keyword evidence="5 10" id="KW-0552">Olfaction</keyword>
<evidence type="ECO:0000256" key="2">
    <source>
        <dbReference type="ARBA" id="ARBA00022475"/>
    </source>
</evidence>
<evidence type="ECO:0000256" key="7">
    <source>
        <dbReference type="ARBA" id="ARBA00023136"/>
    </source>
</evidence>
<dbReference type="GO" id="GO:0007165">
    <property type="term" value="P:signal transduction"/>
    <property type="evidence" value="ECO:0007669"/>
    <property type="project" value="UniProtKB-KW"/>
</dbReference>
<dbReference type="EMBL" id="KX661030">
    <property type="protein sequence ID" value="AOT85630.1"/>
    <property type="molecule type" value="mRNA"/>
</dbReference>
<dbReference type="InterPro" id="IPR004117">
    <property type="entry name" value="7tm6_olfct_rcpt"/>
</dbReference>
<evidence type="ECO:0000256" key="10">
    <source>
        <dbReference type="RuleBase" id="RU351113"/>
    </source>
</evidence>
<proteinExistence type="evidence at transcript level"/>
<dbReference type="GO" id="GO:0005549">
    <property type="term" value="F:odorant binding"/>
    <property type="evidence" value="ECO:0007669"/>
    <property type="project" value="InterPro"/>
</dbReference>
<comment type="similarity">
    <text evidence="10">Belongs to the insect chemoreceptor superfamily. Heteromeric odorant receptor channel (TC 1.A.69) family.</text>
</comment>
<keyword evidence="8 10" id="KW-0675">Receptor</keyword>
<evidence type="ECO:0000256" key="6">
    <source>
        <dbReference type="ARBA" id="ARBA00022989"/>
    </source>
</evidence>
<keyword evidence="6 10" id="KW-1133">Transmembrane helix</keyword>
<sequence>MKVIKELREKWHGWPTFCPKKKWLLFCNFGKKVSYLVGLRVQGDAKITRMTYFTLALGGVYYIFAPYTIIIYALEGRLSEGFSCLSLSGLYTSAVIAQIISSFSDARFDARDLFQFAIKNIHNNDHDANEYNAICTKNIHITIRRFISALILLTASFLVGVANPVYIFIKNGKFYTLAGILFPFVEKDSKTELYINIIYSLVVIMVAVLAVIGIQVCCGIICHTIEVTADLSINEMKELSINLEMNKTNEANIGVKLNRIFQQIQKIDEYIIKTGKAYFWFFFISPILYTYSIGVAIYSQWMNGFPPGYGIGVIGYVQMVILGLMGQISVDRNEKLRDALYSELKWYLLPVKRQRDVCHVMNRLQNGAVLTIGPFETLNFEVIKILTQRIHSFLMLLINFSK</sequence>
<evidence type="ECO:0000256" key="9">
    <source>
        <dbReference type="ARBA" id="ARBA00023224"/>
    </source>
</evidence>
<reference evidence="11" key="1">
    <citation type="journal article" date="2016" name="Front. Cell. Neurosci.">
        <title>A Sex Pheromone Receptor in the Hessian Fly Mayetiola destructor (Diptera, Cecidomyiidae).</title>
        <authorList>
            <person name="Andersson M.N."/>
            <person name="Corcoran J.A."/>
            <person name="Zhang D.D."/>
            <person name="Hillbur Y."/>
            <person name="Newcomb R.D."/>
            <person name="Lofstedt C."/>
        </authorList>
    </citation>
    <scope>NUCLEOTIDE SEQUENCE</scope>
</reference>
<comment type="subcellular location">
    <subcellularLocation>
        <location evidence="1 10">Cell membrane</location>
        <topology evidence="1 10">Multi-pass membrane protein</topology>
    </subcellularLocation>
</comment>
<evidence type="ECO:0000256" key="4">
    <source>
        <dbReference type="ARBA" id="ARBA00022692"/>
    </source>
</evidence>
<dbReference type="PANTHER" id="PTHR21137">
    <property type="entry name" value="ODORANT RECEPTOR"/>
    <property type="match status" value="1"/>
</dbReference>
<organism evidence="11">
    <name type="scientific">Mayetiola destructor</name>
    <name type="common">Hessian fly</name>
    <dbReference type="NCBI Taxonomy" id="39758"/>
    <lineage>
        <taxon>Eukaryota</taxon>
        <taxon>Metazoa</taxon>
        <taxon>Ecdysozoa</taxon>
        <taxon>Arthropoda</taxon>
        <taxon>Hexapoda</taxon>
        <taxon>Insecta</taxon>
        <taxon>Pterygota</taxon>
        <taxon>Neoptera</taxon>
        <taxon>Endopterygota</taxon>
        <taxon>Diptera</taxon>
        <taxon>Nematocera</taxon>
        <taxon>Sciaroidea</taxon>
        <taxon>Cecidomyiidae</taxon>
        <taxon>Mayetiola</taxon>
    </lineage>
</organism>
<feature type="transmembrane region" description="Helical" evidence="10">
    <location>
        <begin position="197"/>
        <end position="222"/>
    </location>
</feature>
<feature type="transmembrane region" description="Helical" evidence="10">
    <location>
        <begin position="146"/>
        <end position="169"/>
    </location>
</feature>
<comment type="caution">
    <text evidence="10">Lacks conserved residue(s) required for the propagation of feature annotation.</text>
</comment>
<dbReference type="PANTHER" id="PTHR21137:SF35">
    <property type="entry name" value="ODORANT RECEPTOR 19A-RELATED"/>
    <property type="match status" value="1"/>
</dbReference>
<evidence type="ECO:0000256" key="3">
    <source>
        <dbReference type="ARBA" id="ARBA00022606"/>
    </source>
</evidence>
<feature type="transmembrane region" description="Helical" evidence="10">
    <location>
        <begin position="309"/>
        <end position="330"/>
    </location>
</feature>
<dbReference type="AlphaFoldDB" id="A0A1D8GZH2"/>
<keyword evidence="3 10" id="KW-0716">Sensory transduction</keyword>
<dbReference type="Pfam" id="PF02949">
    <property type="entry name" value="7tm_6"/>
    <property type="match status" value="1"/>
</dbReference>
<evidence type="ECO:0000313" key="11">
    <source>
        <dbReference type="EMBL" id="AOT85630.1"/>
    </source>
</evidence>
<dbReference type="GO" id="GO:0004984">
    <property type="term" value="F:olfactory receptor activity"/>
    <property type="evidence" value="ECO:0007669"/>
    <property type="project" value="InterPro"/>
</dbReference>
<accession>A0A1D8GZH2</accession>
<evidence type="ECO:0000256" key="1">
    <source>
        <dbReference type="ARBA" id="ARBA00004651"/>
    </source>
</evidence>
<dbReference type="GO" id="GO:0005886">
    <property type="term" value="C:plasma membrane"/>
    <property type="evidence" value="ECO:0007669"/>
    <property type="project" value="UniProtKB-SubCell"/>
</dbReference>
<evidence type="ECO:0000256" key="5">
    <source>
        <dbReference type="ARBA" id="ARBA00022725"/>
    </source>
</evidence>
<evidence type="ECO:0000256" key="8">
    <source>
        <dbReference type="ARBA" id="ARBA00023170"/>
    </source>
</evidence>
<feature type="transmembrane region" description="Helical" evidence="10">
    <location>
        <begin position="277"/>
        <end position="297"/>
    </location>
</feature>
<keyword evidence="2" id="KW-1003">Cell membrane</keyword>
<feature type="transmembrane region" description="Helical" evidence="10">
    <location>
        <begin position="80"/>
        <end position="101"/>
    </location>
</feature>
<name>A0A1D8GZH2_MAYDE</name>